<accession>A0ABD1V8P5</accession>
<dbReference type="EMBL" id="JBFOLK010000002">
    <property type="protein sequence ID" value="KAL2533228.1"/>
    <property type="molecule type" value="Genomic_DNA"/>
</dbReference>
<organism evidence="1 2">
    <name type="scientific">Abeliophyllum distichum</name>
    <dbReference type="NCBI Taxonomy" id="126358"/>
    <lineage>
        <taxon>Eukaryota</taxon>
        <taxon>Viridiplantae</taxon>
        <taxon>Streptophyta</taxon>
        <taxon>Embryophyta</taxon>
        <taxon>Tracheophyta</taxon>
        <taxon>Spermatophyta</taxon>
        <taxon>Magnoliopsida</taxon>
        <taxon>eudicotyledons</taxon>
        <taxon>Gunneridae</taxon>
        <taxon>Pentapetalae</taxon>
        <taxon>asterids</taxon>
        <taxon>lamiids</taxon>
        <taxon>Lamiales</taxon>
        <taxon>Oleaceae</taxon>
        <taxon>Forsythieae</taxon>
        <taxon>Abeliophyllum</taxon>
    </lineage>
</organism>
<dbReference type="Proteomes" id="UP001604336">
    <property type="component" value="Unassembled WGS sequence"/>
</dbReference>
<gene>
    <name evidence="1" type="ORF">Adt_06579</name>
</gene>
<proteinExistence type="predicted"/>
<protein>
    <submittedName>
        <fullName evidence="1">Uncharacterized protein</fullName>
    </submittedName>
</protein>
<evidence type="ECO:0000313" key="2">
    <source>
        <dbReference type="Proteomes" id="UP001604336"/>
    </source>
</evidence>
<reference evidence="2" key="1">
    <citation type="submission" date="2024-07" db="EMBL/GenBank/DDBJ databases">
        <title>Two chromosome-level genome assemblies of Korean endemic species Abeliophyllum distichum and Forsythia ovata (Oleaceae).</title>
        <authorList>
            <person name="Jang H."/>
        </authorList>
    </citation>
    <scope>NUCLEOTIDE SEQUENCE [LARGE SCALE GENOMIC DNA]</scope>
</reference>
<evidence type="ECO:0000313" key="1">
    <source>
        <dbReference type="EMBL" id="KAL2533228.1"/>
    </source>
</evidence>
<dbReference type="AlphaFoldDB" id="A0ABD1V8P5"/>
<keyword evidence="2" id="KW-1185">Reference proteome</keyword>
<comment type="caution">
    <text evidence="1">The sequence shown here is derived from an EMBL/GenBank/DDBJ whole genome shotgun (WGS) entry which is preliminary data.</text>
</comment>
<sequence length="107" mass="12142">MSVLREFSILSKLAPVFYVDPHVNLCLSSNENVEASISSDTSSSIQLEVHQQGYFRRNYYDDLVGLDEWQEADGFTIVQMKKNLKVTDIQHPIKRVIRSQTSASSCS</sequence>
<name>A0ABD1V8P5_9LAMI</name>